<keyword evidence="7 8" id="KW-0472">Membrane</keyword>
<dbReference type="RefSeq" id="WP_070087898.1">
    <property type="nucleotide sequence ID" value="NZ_JACJLV010000045.1"/>
</dbReference>
<comment type="similarity">
    <text evidence="2 8">Belongs to the lactate permease family.</text>
</comment>
<evidence type="ECO:0000256" key="6">
    <source>
        <dbReference type="ARBA" id="ARBA00022989"/>
    </source>
</evidence>
<evidence type="ECO:0000256" key="7">
    <source>
        <dbReference type="ARBA" id="ARBA00023136"/>
    </source>
</evidence>
<dbReference type="EMBL" id="JACJLV010000045">
    <property type="protein sequence ID" value="MBM6827610.1"/>
    <property type="molecule type" value="Genomic_DNA"/>
</dbReference>
<feature type="transmembrane region" description="Helical" evidence="8">
    <location>
        <begin position="219"/>
        <end position="236"/>
    </location>
</feature>
<feature type="transmembrane region" description="Helical" evidence="8">
    <location>
        <begin position="134"/>
        <end position="153"/>
    </location>
</feature>
<feature type="transmembrane region" description="Helical" evidence="8">
    <location>
        <begin position="184"/>
        <end position="210"/>
    </location>
</feature>
<feature type="transmembrane region" description="Helical" evidence="8">
    <location>
        <begin position="432"/>
        <end position="449"/>
    </location>
</feature>
<feature type="transmembrane region" description="Helical" evidence="8">
    <location>
        <begin position="106"/>
        <end position="128"/>
    </location>
</feature>
<dbReference type="GO" id="GO:0015129">
    <property type="term" value="F:lactate transmembrane transporter activity"/>
    <property type="evidence" value="ECO:0007669"/>
    <property type="project" value="UniProtKB-UniRule"/>
</dbReference>
<keyword evidence="5 8" id="KW-0812">Transmembrane</keyword>
<keyword evidence="4 8" id="KW-1003">Cell membrane</keyword>
<evidence type="ECO:0000256" key="5">
    <source>
        <dbReference type="ARBA" id="ARBA00022692"/>
    </source>
</evidence>
<keyword evidence="3 8" id="KW-0813">Transport</keyword>
<feature type="transmembrane region" description="Helical" evidence="8">
    <location>
        <begin position="37"/>
        <end position="58"/>
    </location>
</feature>
<dbReference type="Pfam" id="PF02652">
    <property type="entry name" value="Lactate_perm"/>
    <property type="match status" value="1"/>
</dbReference>
<evidence type="ECO:0000313" key="10">
    <source>
        <dbReference type="Proteomes" id="UP000713880"/>
    </source>
</evidence>
<feature type="transmembrane region" description="Helical" evidence="8">
    <location>
        <begin position="355"/>
        <end position="375"/>
    </location>
</feature>
<protein>
    <recommendedName>
        <fullName evidence="8">L-lactate permease</fullName>
    </recommendedName>
</protein>
<sequence>MNVPTNLFMWIMACLPIIVLLLLLIKFQWGATEAAPIGLLITIITAVAFYKADFTLLASETAKGIWSALPILLIVWTAILLYQVADEAKAFLVIRNGMRKLLPNELLLVLALGWILESFLQGITGFGVPVAVGAPLLIGIGMHPMWAVILPLLGQSWGNTFGTLAAAWDSLASTSGLTTGSPEYFAAALWASAFLFVWDVITGLIMCWFYGKGAGVKKGLPAVLILAVIQGGGELLLSQVNTTLSCFIPSCVSLVALFLIGRMKMYREEWKLEDSPIMNRAGTTAKEEEGPSDMSLLQAFVPYFILTALTIIVLVVKPINEFLGQFSIGFSFAETSTGYGFVNQAVESFSPLVPFTHASMFLFLSSIVGLIYYGSHGWIKKGGTGRVFAKSVAMTMPSGIAVIGLVIMSRIMGGTGQTDVLADGISRVLGKAYAILSPVVGLIGTFMTASNMSSNILFGAFQSTTAGLLGLNEAAVLGAQTAGGAIGAAISPSKIILGTTTAGILGREGEVLKKLMPIAIGTTIVIGLVVFATAVL</sequence>
<dbReference type="GO" id="GO:0005886">
    <property type="term" value="C:plasma membrane"/>
    <property type="evidence" value="ECO:0007669"/>
    <property type="project" value="UniProtKB-SubCell"/>
</dbReference>
<reference evidence="9" key="2">
    <citation type="journal article" date="2021" name="Sci. Rep.">
        <title>The distribution of antibiotic resistance genes in chicken gut microbiota commensals.</title>
        <authorList>
            <person name="Juricova H."/>
            <person name="Matiasovicova J."/>
            <person name="Kubasova T."/>
            <person name="Cejkova D."/>
            <person name="Rychlik I."/>
        </authorList>
    </citation>
    <scope>NUCLEOTIDE SEQUENCE</scope>
    <source>
        <strain evidence="9">An420c</strain>
    </source>
</reference>
<keyword evidence="10" id="KW-1185">Reference proteome</keyword>
<dbReference type="PANTHER" id="PTHR30003">
    <property type="entry name" value="L-LACTATE PERMEASE"/>
    <property type="match status" value="1"/>
</dbReference>
<dbReference type="PANTHER" id="PTHR30003:SF0">
    <property type="entry name" value="GLYCOLATE PERMEASE GLCA-RELATED"/>
    <property type="match status" value="1"/>
</dbReference>
<feature type="transmembrane region" description="Helical" evidence="8">
    <location>
        <begin position="64"/>
        <end position="85"/>
    </location>
</feature>
<comment type="subcellular location">
    <subcellularLocation>
        <location evidence="1 8">Cell membrane</location>
        <topology evidence="1 8">Multi-pass membrane protein</topology>
    </subcellularLocation>
</comment>
<reference evidence="9" key="1">
    <citation type="submission" date="2020-08" db="EMBL/GenBank/DDBJ databases">
        <authorList>
            <person name="Cejkova D."/>
            <person name="Kubasova T."/>
            <person name="Jahodarova E."/>
            <person name="Rychlik I."/>
        </authorList>
    </citation>
    <scope>NUCLEOTIDE SEQUENCE</scope>
    <source>
        <strain evidence="9">An420c</strain>
    </source>
</reference>
<feature type="transmembrane region" description="Helical" evidence="8">
    <location>
        <begin position="6"/>
        <end position="25"/>
    </location>
</feature>
<proteinExistence type="inferred from homology"/>
<comment type="caution">
    <text evidence="9">The sequence shown here is derived from an EMBL/GenBank/DDBJ whole genome shotgun (WGS) entry which is preliminary data.</text>
</comment>
<evidence type="ECO:0000313" key="9">
    <source>
        <dbReference type="EMBL" id="MBM6827610.1"/>
    </source>
</evidence>
<evidence type="ECO:0000256" key="3">
    <source>
        <dbReference type="ARBA" id="ARBA00022448"/>
    </source>
</evidence>
<dbReference type="InterPro" id="IPR003804">
    <property type="entry name" value="Lactate_perm"/>
</dbReference>
<evidence type="ECO:0000256" key="2">
    <source>
        <dbReference type="ARBA" id="ARBA00010100"/>
    </source>
</evidence>
<feature type="transmembrane region" description="Helical" evidence="8">
    <location>
        <begin position="296"/>
        <end position="316"/>
    </location>
</feature>
<dbReference type="Proteomes" id="UP000713880">
    <property type="component" value="Unassembled WGS sequence"/>
</dbReference>
<organism evidence="9 10">
    <name type="scientific">Mordavella massiliensis</name>
    <dbReference type="NCBI Taxonomy" id="1871024"/>
    <lineage>
        <taxon>Bacteria</taxon>
        <taxon>Bacillati</taxon>
        <taxon>Bacillota</taxon>
        <taxon>Clostridia</taxon>
        <taxon>Eubacteriales</taxon>
        <taxon>Clostridiaceae</taxon>
        <taxon>Mordavella</taxon>
    </lineage>
</organism>
<feature type="transmembrane region" description="Helical" evidence="8">
    <location>
        <begin position="242"/>
        <end position="261"/>
    </location>
</feature>
<evidence type="ECO:0000256" key="1">
    <source>
        <dbReference type="ARBA" id="ARBA00004651"/>
    </source>
</evidence>
<dbReference type="AlphaFoldDB" id="A0A938XG73"/>
<keyword evidence="6 8" id="KW-1133">Transmembrane helix</keyword>
<comment type="function">
    <text evidence="8">Uptake of L-lactate across the membrane. Can also transport D-lactate and glycolate.</text>
</comment>
<feature type="transmembrane region" description="Helical" evidence="8">
    <location>
        <begin position="387"/>
        <end position="412"/>
    </location>
</feature>
<gene>
    <name evidence="9" type="ORF">H6A13_10980</name>
</gene>
<name>A0A938XG73_9CLOT</name>
<evidence type="ECO:0000256" key="4">
    <source>
        <dbReference type="ARBA" id="ARBA00022475"/>
    </source>
</evidence>
<evidence type="ECO:0000256" key="8">
    <source>
        <dbReference type="RuleBase" id="RU365092"/>
    </source>
</evidence>
<accession>A0A938XG73</accession>
<dbReference type="GO" id="GO:0015295">
    <property type="term" value="F:solute:proton symporter activity"/>
    <property type="evidence" value="ECO:0007669"/>
    <property type="project" value="TreeGrafter"/>
</dbReference>
<feature type="transmembrane region" description="Helical" evidence="8">
    <location>
        <begin position="515"/>
        <end position="535"/>
    </location>
</feature>